<keyword evidence="5" id="KW-1185">Reference proteome</keyword>
<dbReference type="GO" id="GO:0031412">
    <property type="term" value="P:gas vesicle organization"/>
    <property type="evidence" value="ECO:0007669"/>
    <property type="project" value="InterPro"/>
</dbReference>
<dbReference type="GO" id="GO:0031411">
    <property type="term" value="C:gas vesicle"/>
    <property type="evidence" value="ECO:0007669"/>
    <property type="project" value="UniProtKB-SubCell"/>
</dbReference>
<evidence type="ECO:0000313" key="4">
    <source>
        <dbReference type="EMBL" id="MQY08749.1"/>
    </source>
</evidence>
<comment type="subcellular location">
    <subcellularLocation>
        <location evidence="2">Gas vesicle</location>
    </subcellularLocation>
</comment>
<dbReference type="Pfam" id="PF06386">
    <property type="entry name" value="GvpL_GvpF"/>
    <property type="match status" value="1"/>
</dbReference>
<dbReference type="EMBL" id="WEGH01000005">
    <property type="protein sequence ID" value="MQY08749.1"/>
    <property type="molecule type" value="Genomic_DNA"/>
</dbReference>
<accession>A0A7K0C5M3</accession>
<dbReference type="InterPro" id="IPR009430">
    <property type="entry name" value="GvpL/GvpF"/>
</dbReference>
<evidence type="ECO:0008006" key="6">
    <source>
        <dbReference type="Google" id="ProtNLM"/>
    </source>
</evidence>
<protein>
    <recommendedName>
        <fullName evidence="6">GvpL/GvpF family gas vesicle protein</fullName>
    </recommendedName>
</protein>
<proteinExistence type="inferred from homology"/>
<dbReference type="RefSeq" id="WP_153539945.1">
    <property type="nucleotide sequence ID" value="NZ_WEGH01000005.1"/>
</dbReference>
<gene>
    <name evidence="4" type="ORF">ACRB68_68600</name>
</gene>
<sequence>MTAQTGAQAGDEQVPQDGQAPQYVYGVTRADASLPDGATGLDGKPVSLIVHGPCAAVVSDLPQGRPLGERADLIAHQGVLTALIGEGTTVLPFRFGAALTGRQAVQDELLATGGERFGEILDALQGRVELRLKGSYVQDTVLREVMAGDPQIAELSARLRSIPEDAADAAYYDRVRLGEMISQALQQRRDAEGQQLLERLAPGAEAVVARVPAREEDVVDASFLVRADAREQFEKSVAELGEAVADRIKLRLVGPLPPYDFIPDN</sequence>
<evidence type="ECO:0000256" key="1">
    <source>
        <dbReference type="ARBA" id="ARBA00022987"/>
    </source>
</evidence>
<keyword evidence="1" id="KW-0304">Gas vesicle</keyword>
<dbReference type="Proteomes" id="UP000487268">
    <property type="component" value="Unassembled WGS sequence"/>
</dbReference>
<dbReference type="PANTHER" id="PTHR36852:SF1">
    <property type="entry name" value="PROTEIN GVPL 2"/>
    <property type="match status" value="1"/>
</dbReference>
<organism evidence="4 5">
    <name type="scientific">Actinomadura macrotermitis</name>
    <dbReference type="NCBI Taxonomy" id="2585200"/>
    <lineage>
        <taxon>Bacteria</taxon>
        <taxon>Bacillati</taxon>
        <taxon>Actinomycetota</taxon>
        <taxon>Actinomycetes</taxon>
        <taxon>Streptosporangiales</taxon>
        <taxon>Thermomonosporaceae</taxon>
        <taxon>Actinomadura</taxon>
    </lineage>
</organism>
<comment type="similarity">
    <text evidence="3">Belongs to the gas vesicle GvpF/GvpL family.</text>
</comment>
<dbReference type="PANTHER" id="PTHR36852">
    <property type="entry name" value="PROTEIN GVPL 2"/>
    <property type="match status" value="1"/>
</dbReference>
<dbReference type="OrthoDB" id="3867411at2"/>
<evidence type="ECO:0000313" key="5">
    <source>
        <dbReference type="Proteomes" id="UP000487268"/>
    </source>
</evidence>
<evidence type="ECO:0000256" key="2">
    <source>
        <dbReference type="ARBA" id="ARBA00035108"/>
    </source>
</evidence>
<evidence type="ECO:0000256" key="3">
    <source>
        <dbReference type="ARBA" id="ARBA00035643"/>
    </source>
</evidence>
<dbReference type="AlphaFoldDB" id="A0A7K0C5M3"/>
<name>A0A7K0C5M3_9ACTN</name>
<reference evidence="4 5" key="1">
    <citation type="submission" date="2019-10" db="EMBL/GenBank/DDBJ databases">
        <title>Actinomadura rubteroloni sp. nov. and Actinomadura macrotermitis sp. nov., isolated from the gut of fungus growing-termite Macrotermes natalensis.</title>
        <authorList>
            <person name="Benndorf R."/>
            <person name="Martin K."/>
            <person name="Kuefner M."/>
            <person name="De Beer W."/>
            <person name="Kaster A.-K."/>
            <person name="Vollmers J."/>
            <person name="Poulsen M."/>
            <person name="Beemelmanns C."/>
        </authorList>
    </citation>
    <scope>NUCLEOTIDE SEQUENCE [LARGE SCALE GENOMIC DNA]</scope>
    <source>
        <strain evidence="4 5">RB68</strain>
    </source>
</reference>
<comment type="caution">
    <text evidence="4">The sequence shown here is derived from an EMBL/GenBank/DDBJ whole genome shotgun (WGS) entry which is preliminary data.</text>
</comment>